<feature type="transmembrane region" description="Helical" evidence="6">
    <location>
        <begin position="239"/>
        <end position="260"/>
    </location>
</feature>
<dbReference type="Proteomes" id="UP000271683">
    <property type="component" value="Unassembled WGS sequence"/>
</dbReference>
<evidence type="ECO:0000256" key="5">
    <source>
        <dbReference type="ARBA" id="ARBA00023136"/>
    </source>
</evidence>
<evidence type="ECO:0000256" key="6">
    <source>
        <dbReference type="SAM" id="Phobius"/>
    </source>
</evidence>
<evidence type="ECO:0000313" key="8">
    <source>
        <dbReference type="EMBL" id="ROP34479.1"/>
    </source>
</evidence>
<dbReference type="PANTHER" id="PTHR35007:SF3">
    <property type="entry name" value="POSSIBLE CONSERVED ALANINE RICH MEMBRANE PROTEIN"/>
    <property type="match status" value="1"/>
</dbReference>
<evidence type="ECO:0000256" key="2">
    <source>
        <dbReference type="ARBA" id="ARBA00022475"/>
    </source>
</evidence>
<evidence type="ECO:0000256" key="4">
    <source>
        <dbReference type="ARBA" id="ARBA00022989"/>
    </source>
</evidence>
<comment type="subcellular location">
    <subcellularLocation>
        <location evidence="1">Cell membrane</location>
        <topology evidence="1">Multi-pass membrane protein</topology>
    </subcellularLocation>
</comment>
<name>A0A3N1GW57_9ACTN</name>
<dbReference type="InterPro" id="IPR018076">
    <property type="entry name" value="T2SS_GspF_dom"/>
</dbReference>
<evidence type="ECO:0000313" key="9">
    <source>
        <dbReference type="Proteomes" id="UP000271683"/>
    </source>
</evidence>
<keyword evidence="3 6" id="KW-0812">Transmembrane</keyword>
<feature type="transmembrane region" description="Helical" evidence="6">
    <location>
        <begin position="213"/>
        <end position="233"/>
    </location>
</feature>
<dbReference type="AlphaFoldDB" id="A0A3N1GW57"/>
<reference evidence="8 9" key="1">
    <citation type="submission" date="2018-11" db="EMBL/GenBank/DDBJ databases">
        <title>Sequencing the genomes of 1000 actinobacteria strains.</title>
        <authorList>
            <person name="Klenk H.-P."/>
        </authorList>
    </citation>
    <scope>NUCLEOTIDE SEQUENCE [LARGE SCALE GENOMIC DNA]</scope>
    <source>
        <strain evidence="8 9">DSM 43634</strain>
    </source>
</reference>
<accession>A0A3N1GW57</accession>
<keyword evidence="5 6" id="KW-0472">Membrane</keyword>
<dbReference type="OrthoDB" id="5243396at2"/>
<feature type="domain" description="Type II secretion system protein GspF" evidence="7">
    <location>
        <begin position="99"/>
        <end position="226"/>
    </location>
</feature>
<organism evidence="8 9">
    <name type="scientific">Couchioplanes caeruleus</name>
    <dbReference type="NCBI Taxonomy" id="56438"/>
    <lineage>
        <taxon>Bacteria</taxon>
        <taxon>Bacillati</taxon>
        <taxon>Actinomycetota</taxon>
        <taxon>Actinomycetes</taxon>
        <taxon>Micromonosporales</taxon>
        <taxon>Micromonosporaceae</taxon>
        <taxon>Couchioplanes</taxon>
    </lineage>
</organism>
<dbReference type="EMBL" id="RJKL01000001">
    <property type="protein sequence ID" value="ROP34479.1"/>
    <property type="molecule type" value="Genomic_DNA"/>
</dbReference>
<evidence type="ECO:0000259" key="7">
    <source>
        <dbReference type="Pfam" id="PF00482"/>
    </source>
</evidence>
<evidence type="ECO:0000256" key="1">
    <source>
        <dbReference type="ARBA" id="ARBA00004651"/>
    </source>
</evidence>
<proteinExistence type="predicted"/>
<keyword evidence="4 6" id="KW-1133">Transmembrane helix</keyword>
<dbReference type="InterPro" id="IPR042094">
    <property type="entry name" value="T2SS_GspF_sf"/>
</dbReference>
<gene>
    <name evidence="8" type="ORF">EDD30_7573</name>
</gene>
<sequence length="308" mass="31695">MNALPLLLGVGCAAGITLIADGLRRRAPGPAPARRTPISAADRNRLLLGAAAGFGVAAATRWPVAAVLTTAAVWTLAKVLGPDREHAISVARIEAVATWTELLRDTLSSAAGLEQSIAATAKVAPAPIRHQVQALAGAVRGGVRLQDALRAFAADLNDPTADLVVRALAQAAGYHGGQLAECLTSLAATAREQAQIRLRVATKRASTRTAARVIAGTALVMIAVLVVFHQGFLARYATVTGQMVLLLVGGLFGFGFWWLAKASKMPQPPRILAEPDASVRAGSLTAPAVNLRAGAVTAPADSVAAVSR</sequence>
<dbReference type="Gene3D" id="1.20.81.30">
    <property type="entry name" value="Type II secretion system (T2SS), domain F"/>
    <property type="match status" value="1"/>
</dbReference>
<dbReference type="PANTHER" id="PTHR35007">
    <property type="entry name" value="INTEGRAL MEMBRANE PROTEIN-RELATED"/>
    <property type="match status" value="1"/>
</dbReference>
<comment type="caution">
    <text evidence="8">The sequence shown here is derived from an EMBL/GenBank/DDBJ whole genome shotgun (WGS) entry which is preliminary data.</text>
</comment>
<dbReference type="Pfam" id="PF00482">
    <property type="entry name" value="T2SSF"/>
    <property type="match status" value="1"/>
</dbReference>
<protein>
    <submittedName>
        <fullName evidence="8">Type II secretion system (T2SS) protein F</fullName>
    </submittedName>
</protein>
<dbReference type="RefSeq" id="WP_084556619.1">
    <property type="nucleotide sequence ID" value="NZ_RJKL01000001.1"/>
</dbReference>
<keyword evidence="2" id="KW-1003">Cell membrane</keyword>
<dbReference type="GO" id="GO:0005886">
    <property type="term" value="C:plasma membrane"/>
    <property type="evidence" value="ECO:0007669"/>
    <property type="project" value="UniProtKB-SubCell"/>
</dbReference>
<evidence type="ECO:0000256" key="3">
    <source>
        <dbReference type="ARBA" id="ARBA00022692"/>
    </source>
</evidence>